<organism evidence="2 4">
    <name type="scientific">Saliniramus fredricksonii</name>
    <dbReference type="NCBI Taxonomy" id="1653334"/>
    <lineage>
        <taxon>Bacteria</taxon>
        <taxon>Pseudomonadati</taxon>
        <taxon>Pseudomonadota</taxon>
        <taxon>Alphaproteobacteria</taxon>
        <taxon>Hyphomicrobiales</taxon>
        <taxon>Salinarimonadaceae</taxon>
        <taxon>Saliniramus</taxon>
    </lineage>
</organism>
<dbReference type="Proteomes" id="UP000050497">
    <property type="component" value="Unassembled WGS sequence"/>
</dbReference>
<dbReference type="PROSITE" id="PS51186">
    <property type="entry name" value="GNAT"/>
    <property type="match status" value="1"/>
</dbReference>
<sequence>MTARPPGPAGIEERALNAWPALQSLVMDGWLVRFADGYTKRANSVCALPAGAAPLGAAGAAIEDLYRRHGQTPIFRLTPFATPGDAAWLDARGYERIEPTSVMLCRDPAAHARPEPGLRIAATPDEAWLAGFIAGNRHGSSIRPTLTAMLAAIRSEAFYATLVQDGAPCGYGLAVIERGCVGLFDILIEARLRGRGLGRRLVAGMLDEALRRGAGASYLQVLETNAAAIALYRRLGFADSYGYAYRIPAA</sequence>
<dbReference type="EMBL" id="FMBM01000001">
    <property type="protein sequence ID" value="SCC79396.1"/>
    <property type="molecule type" value="Genomic_DNA"/>
</dbReference>
<dbReference type="InterPro" id="IPR016181">
    <property type="entry name" value="Acyl_CoA_acyltransferase"/>
</dbReference>
<dbReference type="AlphaFoldDB" id="A0A0P7Y2J7"/>
<dbReference type="PATRIC" id="fig|1653334.4.peg.3428"/>
<dbReference type="InterPro" id="IPR056935">
    <property type="entry name" value="Rv0428c-like_C"/>
</dbReference>
<evidence type="ECO:0000259" key="1">
    <source>
        <dbReference type="PROSITE" id="PS51186"/>
    </source>
</evidence>
<dbReference type="EMBL" id="LJSX01000014">
    <property type="protein sequence ID" value="KPQ10662.1"/>
    <property type="molecule type" value="Genomic_DNA"/>
</dbReference>
<dbReference type="Proteomes" id="UP000182800">
    <property type="component" value="Unassembled WGS sequence"/>
</dbReference>
<dbReference type="SUPFAM" id="SSF55729">
    <property type="entry name" value="Acyl-CoA N-acyltransferases (Nat)"/>
    <property type="match status" value="1"/>
</dbReference>
<dbReference type="GO" id="GO:0016747">
    <property type="term" value="F:acyltransferase activity, transferring groups other than amino-acyl groups"/>
    <property type="evidence" value="ECO:0007669"/>
    <property type="project" value="InterPro"/>
</dbReference>
<dbReference type="Pfam" id="PF24553">
    <property type="entry name" value="Rv0428c_C"/>
    <property type="match status" value="1"/>
</dbReference>
<dbReference type="Gene3D" id="3.40.630.30">
    <property type="match status" value="1"/>
</dbReference>
<dbReference type="RefSeq" id="WP_074443733.1">
    <property type="nucleotide sequence ID" value="NZ_FMBM01000001.1"/>
</dbReference>
<evidence type="ECO:0000313" key="2">
    <source>
        <dbReference type="EMBL" id="KPQ10662.1"/>
    </source>
</evidence>
<evidence type="ECO:0000313" key="4">
    <source>
        <dbReference type="Proteomes" id="UP000050497"/>
    </source>
</evidence>
<keyword evidence="2" id="KW-0808">Transferase</keyword>
<reference evidence="3 5" key="2">
    <citation type="submission" date="2016-08" db="EMBL/GenBank/DDBJ databases">
        <authorList>
            <person name="Varghese N."/>
            <person name="Submissions Spin"/>
        </authorList>
    </citation>
    <scope>NUCLEOTIDE SEQUENCE [LARGE SCALE GENOMIC DNA]</scope>
    <source>
        <strain evidence="3 5">HL-109</strain>
    </source>
</reference>
<protein>
    <submittedName>
        <fullName evidence="3">Acetyltransferase (GNAT) family protein</fullName>
    </submittedName>
    <submittedName>
        <fullName evidence="2">Putative acetyltransferase</fullName>
    </submittedName>
</protein>
<name>A0A0P7Y2J7_9HYPH</name>
<keyword evidence="5" id="KW-1185">Reference proteome</keyword>
<dbReference type="STRING" id="1653334.GA0071312_0851"/>
<reference evidence="2 4" key="1">
    <citation type="submission" date="2015-09" db="EMBL/GenBank/DDBJ databases">
        <title>Identification and resolution of microdiversity through metagenomic sequencing of parallel consortia.</title>
        <authorList>
            <person name="Nelson W.C."/>
            <person name="Romine M.F."/>
            <person name="Lindemann S.R."/>
        </authorList>
    </citation>
    <scope>NUCLEOTIDE SEQUENCE [LARGE SCALE GENOMIC DNA]</scope>
    <source>
        <strain evidence="2">HL-109</strain>
    </source>
</reference>
<gene>
    <name evidence="3" type="ORF">GA0071312_0851</name>
    <name evidence="2" type="ORF">HLUCCO17_10480</name>
</gene>
<evidence type="ECO:0000313" key="5">
    <source>
        <dbReference type="Proteomes" id="UP000182800"/>
    </source>
</evidence>
<feature type="domain" description="N-acetyltransferase" evidence="1">
    <location>
        <begin position="92"/>
        <end position="250"/>
    </location>
</feature>
<evidence type="ECO:0000313" key="3">
    <source>
        <dbReference type="EMBL" id="SCC79396.1"/>
    </source>
</evidence>
<comment type="caution">
    <text evidence="2">The sequence shown here is derived from an EMBL/GenBank/DDBJ whole genome shotgun (WGS) entry which is preliminary data.</text>
</comment>
<proteinExistence type="predicted"/>
<accession>A0A0P7Y2J7</accession>
<dbReference type="InterPro" id="IPR000182">
    <property type="entry name" value="GNAT_dom"/>
</dbReference>